<dbReference type="GO" id="GO:0006082">
    <property type="term" value="P:organic acid metabolic process"/>
    <property type="evidence" value="ECO:0007669"/>
    <property type="project" value="TreeGrafter"/>
</dbReference>
<accession>A0AAD1VSH2</accession>
<sequence length="453" mass="52021">MIRNNAYILVTIIYFIYFQLSKQYGPIFRIQMGSVKMVVLSGYETVKSALVDSADDFAERPFVRIFENINHGWGISFSHGENWKEMRRFTLSTLRDFGMGRSTIEDKIVEEIGFLIKELESEKGRPTDLAMIVNLAIGNIITSIVMGHRFDYQNPTLLRLMHLVNENMRLIGCPSVQRYNVFPLLRYFPGDHLKVKQNISELHSFLQKTFLQHLKDLDRDDQRSFIDAFLVKQKEEEANPNSHYHEANLLSVITTLFSAGTETTASTIRWAIFFMAKYPDIQKHVHEEIDKVIGTSLPKYEHRVIMPYTNAVIHETQRFANIVPTNLPRATTKDIMFKGYYLPQGTYIIPLLESVLYDKTQFDNPESFCPEHFLDSDGRFVKNSAFMPFSAGKRVCIGETLAKMELFLFFTSLMQSFSIHPAPGNSVIEFKIKPTVGFTSSALAPKICVISRS</sequence>
<evidence type="ECO:0000256" key="4">
    <source>
        <dbReference type="ARBA" id="ARBA00022617"/>
    </source>
</evidence>
<organism evidence="15 16">
    <name type="scientific">Pelobates cultripes</name>
    <name type="common">Western spadefoot toad</name>
    <dbReference type="NCBI Taxonomy" id="61616"/>
    <lineage>
        <taxon>Eukaryota</taxon>
        <taxon>Metazoa</taxon>
        <taxon>Chordata</taxon>
        <taxon>Craniata</taxon>
        <taxon>Vertebrata</taxon>
        <taxon>Euteleostomi</taxon>
        <taxon>Amphibia</taxon>
        <taxon>Batrachia</taxon>
        <taxon>Anura</taxon>
        <taxon>Pelobatoidea</taxon>
        <taxon>Pelobatidae</taxon>
        <taxon>Pelobates</taxon>
    </lineage>
</organism>
<evidence type="ECO:0000256" key="1">
    <source>
        <dbReference type="ARBA" id="ARBA00001971"/>
    </source>
</evidence>
<evidence type="ECO:0000256" key="14">
    <source>
        <dbReference type="SAM" id="Phobius"/>
    </source>
</evidence>
<dbReference type="InterPro" id="IPR002401">
    <property type="entry name" value="Cyt_P450_E_grp-I"/>
</dbReference>
<protein>
    <submittedName>
        <fullName evidence="15">Cytochrome P450 2K6-like</fullName>
    </submittedName>
</protein>
<name>A0AAD1VSH2_PELCU</name>
<dbReference type="Pfam" id="PF00067">
    <property type="entry name" value="p450"/>
    <property type="match status" value="1"/>
</dbReference>
<evidence type="ECO:0000256" key="11">
    <source>
        <dbReference type="ARBA" id="ARBA00023136"/>
    </source>
</evidence>
<dbReference type="InterPro" id="IPR017972">
    <property type="entry name" value="Cyt_P450_CS"/>
</dbReference>
<evidence type="ECO:0000256" key="5">
    <source>
        <dbReference type="ARBA" id="ARBA00022723"/>
    </source>
</evidence>
<dbReference type="GO" id="GO:0006805">
    <property type="term" value="P:xenobiotic metabolic process"/>
    <property type="evidence" value="ECO:0007669"/>
    <property type="project" value="TreeGrafter"/>
</dbReference>
<feature type="binding site" description="axial binding residue" evidence="12">
    <location>
        <position position="396"/>
    </location>
    <ligand>
        <name>heme</name>
        <dbReference type="ChEBI" id="CHEBI:30413"/>
    </ligand>
    <ligandPart>
        <name>Fe</name>
        <dbReference type="ChEBI" id="CHEBI:18248"/>
    </ligandPart>
</feature>
<evidence type="ECO:0000256" key="13">
    <source>
        <dbReference type="RuleBase" id="RU000461"/>
    </source>
</evidence>
<dbReference type="Proteomes" id="UP001295444">
    <property type="component" value="Chromosome 02"/>
</dbReference>
<dbReference type="Gene3D" id="1.10.630.10">
    <property type="entry name" value="Cytochrome P450"/>
    <property type="match status" value="1"/>
</dbReference>
<keyword evidence="8 13" id="KW-0560">Oxidoreductase</keyword>
<proteinExistence type="inferred from homology"/>
<dbReference type="GO" id="GO:0020037">
    <property type="term" value="F:heme binding"/>
    <property type="evidence" value="ECO:0007669"/>
    <property type="project" value="InterPro"/>
</dbReference>
<keyword evidence="10 13" id="KW-0503">Monooxygenase</keyword>
<dbReference type="AlphaFoldDB" id="A0AAD1VSH2"/>
<dbReference type="GO" id="GO:0016712">
    <property type="term" value="F:oxidoreductase activity, acting on paired donors, with incorporation or reduction of molecular oxygen, reduced flavin or flavoprotein as one donor, and incorporation of one atom of oxygen"/>
    <property type="evidence" value="ECO:0007669"/>
    <property type="project" value="TreeGrafter"/>
</dbReference>
<dbReference type="InterPro" id="IPR001128">
    <property type="entry name" value="Cyt_P450"/>
</dbReference>
<keyword evidence="5 12" id="KW-0479">Metal-binding</keyword>
<dbReference type="EMBL" id="OW240913">
    <property type="protein sequence ID" value="CAH2245836.1"/>
    <property type="molecule type" value="Genomic_DNA"/>
</dbReference>
<comment type="cofactor">
    <cofactor evidence="1 12">
        <name>heme</name>
        <dbReference type="ChEBI" id="CHEBI:30413"/>
    </cofactor>
</comment>
<keyword evidence="9 12" id="KW-0408">Iron</keyword>
<keyword evidence="14" id="KW-1133">Transmembrane helix</keyword>
<comment type="similarity">
    <text evidence="3 13">Belongs to the cytochrome P450 family.</text>
</comment>
<dbReference type="PANTHER" id="PTHR24300:SF302">
    <property type="entry name" value="CYTOCHROME P450"/>
    <property type="match status" value="1"/>
</dbReference>
<evidence type="ECO:0000256" key="2">
    <source>
        <dbReference type="ARBA" id="ARBA00004524"/>
    </source>
</evidence>
<dbReference type="GO" id="GO:0005506">
    <property type="term" value="F:iron ion binding"/>
    <property type="evidence" value="ECO:0007669"/>
    <property type="project" value="InterPro"/>
</dbReference>
<keyword evidence="7" id="KW-0492">Microsome</keyword>
<evidence type="ECO:0000256" key="10">
    <source>
        <dbReference type="ARBA" id="ARBA00023033"/>
    </source>
</evidence>
<dbReference type="InterPro" id="IPR050182">
    <property type="entry name" value="Cytochrome_P450_fam2"/>
</dbReference>
<dbReference type="GO" id="GO:0046222">
    <property type="term" value="P:aflatoxin metabolic process"/>
    <property type="evidence" value="ECO:0007669"/>
    <property type="project" value="UniProtKB-ARBA"/>
</dbReference>
<keyword evidence="11 14" id="KW-0472">Membrane</keyword>
<feature type="transmembrane region" description="Helical" evidence="14">
    <location>
        <begin position="6"/>
        <end position="24"/>
    </location>
</feature>
<evidence type="ECO:0000256" key="6">
    <source>
        <dbReference type="ARBA" id="ARBA00022824"/>
    </source>
</evidence>
<dbReference type="PROSITE" id="PS00086">
    <property type="entry name" value="CYTOCHROME_P450"/>
    <property type="match status" value="1"/>
</dbReference>
<keyword evidence="14" id="KW-0812">Transmembrane</keyword>
<dbReference type="FunFam" id="1.10.630.10:FF:000010">
    <property type="entry name" value="cytochrome P450 2W1 isoform X2"/>
    <property type="match status" value="1"/>
</dbReference>
<keyword evidence="4 12" id="KW-0349">Heme</keyword>
<evidence type="ECO:0000256" key="9">
    <source>
        <dbReference type="ARBA" id="ARBA00023004"/>
    </source>
</evidence>
<evidence type="ECO:0000256" key="12">
    <source>
        <dbReference type="PIRSR" id="PIRSR602401-1"/>
    </source>
</evidence>
<dbReference type="InterPro" id="IPR036396">
    <property type="entry name" value="Cyt_P450_sf"/>
</dbReference>
<keyword evidence="16" id="KW-1185">Reference proteome</keyword>
<dbReference type="PANTHER" id="PTHR24300">
    <property type="entry name" value="CYTOCHROME P450 508A4-RELATED"/>
    <property type="match status" value="1"/>
</dbReference>
<evidence type="ECO:0000256" key="8">
    <source>
        <dbReference type="ARBA" id="ARBA00023002"/>
    </source>
</evidence>
<keyword evidence="6" id="KW-0256">Endoplasmic reticulum</keyword>
<reference evidence="15" key="1">
    <citation type="submission" date="2022-03" db="EMBL/GenBank/DDBJ databases">
        <authorList>
            <person name="Alioto T."/>
            <person name="Alioto T."/>
            <person name="Gomez Garrido J."/>
        </authorList>
    </citation>
    <scope>NUCLEOTIDE SEQUENCE</scope>
</reference>
<evidence type="ECO:0000256" key="7">
    <source>
        <dbReference type="ARBA" id="ARBA00022848"/>
    </source>
</evidence>
<evidence type="ECO:0000313" key="16">
    <source>
        <dbReference type="Proteomes" id="UP001295444"/>
    </source>
</evidence>
<gene>
    <name evidence="15" type="ORF">PECUL_23A003952</name>
</gene>
<dbReference type="PRINTS" id="PR00385">
    <property type="entry name" value="P450"/>
</dbReference>
<dbReference type="GO" id="GO:0005737">
    <property type="term" value="C:cytoplasm"/>
    <property type="evidence" value="ECO:0007669"/>
    <property type="project" value="TreeGrafter"/>
</dbReference>
<dbReference type="PRINTS" id="PR00463">
    <property type="entry name" value="EP450I"/>
</dbReference>
<evidence type="ECO:0000256" key="3">
    <source>
        <dbReference type="ARBA" id="ARBA00010617"/>
    </source>
</evidence>
<dbReference type="SUPFAM" id="SSF48264">
    <property type="entry name" value="Cytochrome P450"/>
    <property type="match status" value="1"/>
</dbReference>
<comment type="subcellular location">
    <subcellularLocation>
        <location evidence="2">Microsome membrane</location>
    </subcellularLocation>
</comment>
<evidence type="ECO:0000313" key="15">
    <source>
        <dbReference type="EMBL" id="CAH2245836.1"/>
    </source>
</evidence>